<dbReference type="EC" id="2.1.1.-" evidence="5"/>
<dbReference type="PRINTS" id="PR00508">
    <property type="entry name" value="S21N4MTFRASE"/>
</dbReference>
<dbReference type="SUPFAM" id="SSF53335">
    <property type="entry name" value="S-adenosyl-L-methionine-dependent methyltransferases"/>
    <property type="match status" value="1"/>
</dbReference>
<dbReference type="InterPro" id="IPR002052">
    <property type="entry name" value="DNA_methylase_N6_adenine_CS"/>
</dbReference>
<dbReference type="RefSeq" id="WP_052759848.1">
    <property type="nucleotide sequence ID" value="NZ_NTYF01000023.1"/>
</dbReference>
<proteinExistence type="inferred from homology"/>
<keyword evidence="2" id="KW-0489">Methyltransferase</keyword>
<dbReference type="GO" id="GO:0008168">
    <property type="term" value="F:methyltransferase activity"/>
    <property type="evidence" value="ECO:0007669"/>
    <property type="project" value="UniProtKB-KW"/>
</dbReference>
<comment type="similarity">
    <text evidence="1 5">Belongs to the N(4)/N(6)-methyltransferase family.</text>
</comment>
<dbReference type="GO" id="GO:0009307">
    <property type="term" value="P:DNA restriction-modification system"/>
    <property type="evidence" value="ECO:0007669"/>
    <property type="project" value="UniProtKB-KW"/>
</dbReference>
<comment type="caution">
    <text evidence="7">The sequence shown here is derived from an EMBL/GenBank/DDBJ whole genome shotgun (WGS) entry which is preliminary data.</text>
</comment>
<dbReference type="InterPro" id="IPR029063">
    <property type="entry name" value="SAM-dependent_MTases_sf"/>
</dbReference>
<name>A0ABD6S6Z6_BACTU</name>
<evidence type="ECO:0000256" key="1">
    <source>
        <dbReference type="ARBA" id="ARBA00006594"/>
    </source>
</evidence>
<protein>
    <recommendedName>
        <fullName evidence="5">Methyltransferase</fullName>
        <ecNumber evidence="5">2.1.1.-</ecNumber>
    </recommendedName>
</protein>
<organism evidence="7 8">
    <name type="scientific">Bacillus thuringiensis</name>
    <dbReference type="NCBI Taxonomy" id="1428"/>
    <lineage>
        <taxon>Bacteria</taxon>
        <taxon>Bacillati</taxon>
        <taxon>Bacillota</taxon>
        <taxon>Bacilli</taxon>
        <taxon>Bacillales</taxon>
        <taxon>Bacillaceae</taxon>
        <taxon>Bacillus</taxon>
        <taxon>Bacillus cereus group</taxon>
    </lineage>
</organism>
<dbReference type="EMBL" id="NTYF01000023">
    <property type="protein sequence ID" value="PER55575.1"/>
    <property type="molecule type" value="Genomic_DNA"/>
</dbReference>
<dbReference type="InterPro" id="IPR002941">
    <property type="entry name" value="DNA_methylase_N4/N6"/>
</dbReference>
<evidence type="ECO:0000313" key="8">
    <source>
        <dbReference type="Proteomes" id="UP000219897"/>
    </source>
</evidence>
<dbReference type="Pfam" id="PF01555">
    <property type="entry name" value="N6_N4_Mtase"/>
    <property type="match status" value="1"/>
</dbReference>
<evidence type="ECO:0000259" key="6">
    <source>
        <dbReference type="Pfam" id="PF01555"/>
    </source>
</evidence>
<dbReference type="Gene3D" id="3.40.50.150">
    <property type="entry name" value="Vaccinia Virus protein VP39"/>
    <property type="match status" value="1"/>
</dbReference>
<sequence length="239" mass="27464">MQVNKILRGDVFELLDRIPDGSIDLLFTDPPYNISMEGTESAYKNGKVGMNFGEWDFDFDLEAWFAKVLPKLKPETGQALVFNSFLNMEVLARKAEDMGYIPRSMLHWCKTNPVPQSPERVPLNALEEVLWVTATDSYTFNKQVGKRAEDGRFLASSHEAQNKRFHATQKPESLWQELMLLHSNRGDLILDTFSGSGVTAVVADELRRNFIGFELDTTYHKKSIVRYKKQKRKARSLWV</sequence>
<dbReference type="GO" id="GO:0032259">
    <property type="term" value="P:methylation"/>
    <property type="evidence" value="ECO:0007669"/>
    <property type="project" value="UniProtKB-KW"/>
</dbReference>
<dbReference type="AlphaFoldDB" id="A0ABD6S6Z6"/>
<accession>A0ABD6S6Z6</accession>
<keyword evidence="3" id="KW-0808">Transferase</keyword>
<keyword evidence="4" id="KW-0680">Restriction system</keyword>
<evidence type="ECO:0000256" key="5">
    <source>
        <dbReference type="RuleBase" id="RU362026"/>
    </source>
</evidence>
<evidence type="ECO:0000256" key="4">
    <source>
        <dbReference type="ARBA" id="ARBA00022747"/>
    </source>
</evidence>
<feature type="domain" description="DNA methylase N-4/N-6" evidence="6">
    <location>
        <begin position="23"/>
        <end position="221"/>
    </location>
</feature>
<dbReference type="PROSITE" id="PS00092">
    <property type="entry name" value="N6_MTASE"/>
    <property type="match status" value="1"/>
</dbReference>
<gene>
    <name evidence="7" type="ORF">CN495_07420</name>
</gene>
<dbReference type="Proteomes" id="UP000219897">
    <property type="component" value="Unassembled WGS sequence"/>
</dbReference>
<dbReference type="InterPro" id="IPR001091">
    <property type="entry name" value="RM_Methyltransferase"/>
</dbReference>
<reference evidence="7 8" key="1">
    <citation type="submission" date="2017-09" db="EMBL/GenBank/DDBJ databases">
        <title>Large-scale bioinformatics analysis of Bacillus genomes uncovers conserved roles of natural products in bacterial physiology.</title>
        <authorList>
            <consortium name="Agbiome Team Llc"/>
            <person name="Bleich R.M."/>
            <person name="Kirk G.J."/>
            <person name="Santa Maria K.C."/>
            <person name="Allen S.E."/>
            <person name="Farag S."/>
            <person name="Shank E.A."/>
            <person name="Bowers A."/>
        </authorList>
    </citation>
    <scope>NUCLEOTIDE SEQUENCE [LARGE SCALE GENOMIC DNA]</scope>
    <source>
        <strain evidence="7 8">AFS005140</strain>
    </source>
</reference>
<evidence type="ECO:0000256" key="2">
    <source>
        <dbReference type="ARBA" id="ARBA00022603"/>
    </source>
</evidence>
<evidence type="ECO:0000313" key="7">
    <source>
        <dbReference type="EMBL" id="PER55575.1"/>
    </source>
</evidence>
<evidence type="ECO:0000256" key="3">
    <source>
        <dbReference type="ARBA" id="ARBA00022679"/>
    </source>
</evidence>